<dbReference type="RefSeq" id="WP_305202739.1">
    <property type="nucleotide sequence ID" value="NZ_JAUUIA010001144.1"/>
</dbReference>
<evidence type="ECO:0000259" key="2">
    <source>
        <dbReference type="Pfam" id="PF02403"/>
    </source>
</evidence>
<name>A0AAW8ARG9_KLEPN</name>
<accession>A0AAW8ARG9</accession>
<feature type="region of interest" description="Disordered" evidence="1">
    <location>
        <begin position="19"/>
        <end position="62"/>
    </location>
</feature>
<dbReference type="AlphaFoldDB" id="A0AAW8ARG9"/>
<gene>
    <name evidence="3" type="ORF">Q6294_32830</name>
</gene>
<dbReference type="InterPro" id="IPR010978">
    <property type="entry name" value="tRNA-bd_arm"/>
</dbReference>
<reference evidence="3" key="1">
    <citation type="submission" date="2023-07" db="EMBL/GenBank/DDBJ databases">
        <authorList>
            <person name="Peng Z."/>
        </authorList>
    </citation>
    <scope>NUCLEOTIDE SEQUENCE</scope>
    <source>
        <strain evidence="3">KP219</strain>
    </source>
</reference>
<evidence type="ECO:0000313" key="4">
    <source>
        <dbReference type="Proteomes" id="UP001244490"/>
    </source>
</evidence>
<dbReference type="Pfam" id="PF02403">
    <property type="entry name" value="Seryl_tRNA_N"/>
    <property type="match status" value="1"/>
</dbReference>
<organism evidence="3 4">
    <name type="scientific">Klebsiella pneumoniae</name>
    <dbReference type="NCBI Taxonomy" id="573"/>
    <lineage>
        <taxon>Bacteria</taxon>
        <taxon>Pseudomonadati</taxon>
        <taxon>Pseudomonadota</taxon>
        <taxon>Gammaproteobacteria</taxon>
        <taxon>Enterobacterales</taxon>
        <taxon>Enterobacteriaceae</taxon>
        <taxon>Klebsiella/Raoultella group</taxon>
        <taxon>Klebsiella</taxon>
        <taxon>Klebsiella pneumoniae complex</taxon>
    </lineage>
</organism>
<dbReference type="GO" id="GO:0000166">
    <property type="term" value="F:nucleotide binding"/>
    <property type="evidence" value="ECO:0007669"/>
    <property type="project" value="InterPro"/>
</dbReference>
<feature type="non-terminal residue" evidence="3">
    <location>
        <position position="1"/>
    </location>
</feature>
<dbReference type="SUPFAM" id="SSF46589">
    <property type="entry name" value="tRNA-binding arm"/>
    <property type="match status" value="1"/>
</dbReference>
<dbReference type="EMBL" id="JAUUIA010001144">
    <property type="protein sequence ID" value="MDP0971727.1"/>
    <property type="molecule type" value="Genomic_DNA"/>
</dbReference>
<evidence type="ECO:0000313" key="3">
    <source>
        <dbReference type="EMBL" id="MDP0971727.1"/>
    </source>
</evidence>
<sequence>KAVQTRTEELQARRNALSKQIGMAKGKGEDATAQMAEVAASPMNSRPAPSGWTRSSTSSTTC</sequence>
<dbReference type="InterPro" id="IPR042103">
    <property type="entry name" value="SerRS_1_N_sf"/>
</dbReference>
<protein>
    <recommendedName>
        <fullName evidence="2">Serine-tRNA synthetase type1 N-terminal domain-containing protein</fullName>
    </recommendedName>
</protein>
<proteinExistence type="predicted"/>
<comment type="caution">
    <text evidence="3">The sequence shown here is derived from an EMBL/GenBank/DDBJ whole genome shotgun (WGS) entry which is preliminary data.</text>
</comment>
<dbReference type="InterPro" id="IPR015866">
    <property type="entry name" value="Ser-tRNA-synth_1_N"/>
</dbReference>
<dbReference type="Proteomes" id="UP001244490">
    <property type="component" value="Unassembled WGS sequence"/>
</dbReference>
<evidence type="ECO:0000256" key="1">
    <source>
        <dbReference type="SAM" id="MobiDB-lite"/>
    </source>
</evidence>
<feature type="compositionally biased region" description="Low complexity" evidence="1">
    <location>
        <begin position="53"/>
        <end position="62"/>
    </location>
</feature>
<dbReference type="Gene3D" id="1.10.287.40">
    <property type="entry name" value="Serine-tRNA synthetase, tRNA binding domain"/>
    <property type="match status" value="1"/>
</dbReference>
<feature type="domain" description="Serine-tRNA synthetase type1 N-terminal" evidence="2">
    <location>
        <begin position="1"/>
        <end position="39"/>
    </location>
</feature>